<feature type="compositionally biased region" description="Polar residues" evidence="1">
    <location>
        <begin position="405"/>
        <end position="424"/>
    </location>
</feature>
<dbReference type="Proteomes" id="UP000469558">
    <property type="component" value="Unassembled WGS sequence"/>
</dbReference>
<feature type="compositionally biased region" description="Polar residues" evidence="1">
    <location>
        <begin position="469"/>
        <end position="478"/>
    </location>
</feature>
<feature type="compositionally biased region" description="Basic and acidic residues" evidence="1">
    <location>
        <begin position="382"/>
        <end position="392"/>
    </location>
</feature>
<dbReference type="InterPro" id="IPR018744">
    <property type="entry name" value="DUF2293"/>
</dbReference>
<dbReference type="EMBL" id="QGMK01000088">
    <property type="protein sequence ID" value="TVY84399.1"/>
    <property type="molecule type" value="Genomic_DNA"/>
</dbReference>
<dbReference type="PANTHER" id="PTHR38113">
    <property type="match status" value="1"/>
</dbReference>
<feature type="compositionally biased region" description="Low complexity" evidence="1">
    <location>
        <begin position="329"/>
        <end position="338"/>
    </location>
</feature>
<dbReference type="AlphaFoldDB" id="A0A8T9CEZ7"/>
<evidence type="ECO:0000256" key="1">
    <source>
        <dbReference type="SAM" id="MobiDB-lite"/>
    </source>
</evidence>
<evidence type="ECO:0000313" key="3">
    <source>
        <dbReference type="EMBL" id="TVY84399.1"/>
    </source>
</evidence>
<organism evidence="3 4">
    <name type="scientific">Lachnellula suecica</name>
    <dbReference type="NCBI Taxonomy" id="602035"/>
    <lineage>
        <taxon>Eukaryota</taxon>
        <taxon>Fungi</taxon>
        <taxon>Dikarya</taxon>
        <taxon>Ascomycota</taxon>
        <taxon>Pezizomycotina</taxon>
        <taxon>Leotiomycetes</taxon>
        <taxon>Helotiales</taxon>
        <taxon>Lachnaceae</taxon>
        <taxon>Lachnellula</taxon>
    </lineage>
</organism>
<feature type="compositionally biased region" description="Acidic residues" evidence="1">
    <location>
        <begin position="310"/>
        <end position="328"/>
    </location>
</feature>
<feature type="compositionally biased region" description="Polar residues" evidence="1">
    <location>
        <begin position="362"/>
        <end position="372"/>
    </location>
</feature>
<keyword evidence="4" id="KW-1185">Reference proteome</keyword>
<feature type="region of interest" description="Disordered" evidence="1">
    <location>
        <begin position="405"/>
        <end position="478"/>
    </location>
</feature>
<accession>A0A8T9CEZ7</accession>
<protein>
    <recommendedName>
        <fullName evidence="2">DUF2293 domain-containing protein</fullName>
    </recommendedName>
</protein>
<comment type="caution">
    <text evidence="3">The sequence shown here is derived from an EMBL/GenBank/DDBJ whole genome shotgun (WGS) entry which is preliminary data.</text>
</comment>
<feature type="domain" description="DUF2293" evidence="2">
    <location>
        <begin position="199"/>
        <end position="287"/>
    </location>
</feature>
<feature type="region of interest" description="Disordered" evidence="1">
    <location>
        <begin position="307"/>
        <end position="392"/>
    </location>
</feature>
<dbReference type="Pfam" id="PF10056">
    <property type="entry name" value="DUF2293"/>
    <property type="match status" value="1"/>
</dbReference>
<gene>
    <name evidence="3" type="ORF">LSUE1_G001838</name>
</gene>
<feature type="compositionally biased region" description="Polar residues" evidence="1">
    <location>
        <begin position="341"/>
        <end position="350"/>
    </location>
</feature>
<evidence type="ECO:0000259" key="2">
    <source>
        <dbReference type="Pfam" id="PF10056"/>
    </source>
</evidence>
<evidence type="ECO:0000313" key="4">
    <source>
        <dbReference type="Proteomes" id="UP000469558"/>
    </source>
</evidence>
<dbReference type="OrthoDB" id="5288828at2759"/>
<name>A0A8T9CEZ7_9HELO</name>
<reference evidence="3 4" key="1">
    <citation type="submission" date="2018-05" db="EMBL/GenBank/DDBJ databases">
        <title>Genome sequencing and assembly of the regulated plant pathogen Lachnellula willkommii and related sister species for the development of diagnostic species identification markers.</title>
        <authorList>
            <person name="Giroux E."/>
            <person name="Bilodeau G."/>
        </authorList>
    </citation>
    <scope>NUCLEOTIDE SEQUENCE [LARGE SCALE GENOMIC DNA]</scope>
    <source>
        <strain evidence="3 4">CBS 268.59</strain>
    </source>
</reference>
<proteinExistence type="predicted"/>
<sequence>MVKKKTKALLKAARIVTVKNGKPSKALRAGNSKEERRIAKMVQRKREKAKITPSQWAAPAPAHLDGRLRVPKFKSKYQSYFEFAPNTEKKDKKLEFKVTNDPNPPPGFAFVAVGDPDLTNMCKELSRNRDAMIFIVSNAREGINEISEQMYRTGYHFREAIVDDARALVGETILNPIAPGQVEPIPESQEEITKQADGAIRDLFPRIPHTDRRQILDHAFTKGALFHGEKTVGLQASIPLARRVQLAILAHIRHTHTRYDELLKETSWMNARKAVEQVCLDVLVKWRGDEETGRDQIDEYVREVVIIPDSDNEGEGNSSEEDDSDDVGEVTTESSVEVISMPNSRNQQRPSALPHGPPIRNGHNSHGSTSGPDNAVASRTRSKTDTGMEGRGLHRYREVQAFNNAWEQAQSRQDLAHQRNTPLGNSARRRASPLNGLPQHAQPRSQAPYINLDHSNNGPRRYGHDPAVQPTSSNDIDP</sequence>
<dbReference type="PANTHER" id="PTHR38113:SF1">
    <property type="entry name" value="DUF2293 DOMAIN-CONTAINING PROTEIN"/>
    <property type="match status" value="1"/>
</dbReference>